<dbReference type="GO" id="GO:0016787">
    <property type="term" value="F:hydrolase activity"/>
    <property type="evidence" value="ECO:0007669"/>
    <property type="project" value="UniProtKB-KW"/>
</dbReference>
<dbReference type="PANTHER" id="PTHR13136">
    <property type="entry name" value="TESTIS DEVELOPMENT PROTEIN PRTD"/>
    <property type="match status" value="1"/>
</dbReference>
<organism evidence="3 4">
    <name type="scientific">Georgenia alba</name>
    <dbReference type="NCBI Taxonomy" id="2233858"/>
    <lineage>
        <taxon>Bacteria</taxon>
        <taxon>Bacillati</taxon>
        <taxon>Actinomycetota</taxon>
        <taxon>Actinomycetes</taxon>
        <taxon>Micrococcales</taxon>
        <taxon>Bogoriellaceae</taxon>
        <taxon>Georgenia</taxon>
    </lineage>
</organism>
<dbReference type="Gene3D" id="3.40.50.1820">
    <property type="entry name" value="alpha/beta hydrolase"/>
    <property type="match status" value="1"/>
</dbReference>
<evidence type="ECO:0000313" key="4">
    <source>
        <dbReference type="Proteomes" id="UP001596455"/>
    </source>
</evidence>
<dbReference type="InterPro" id="IPR029058">
    <property type="entry name" value="AB_hydrolase_fold"/>
</dbReference>
<evidence type="ECO:0000259" key="2">
    <source>
        <dbReference type="Pfam" id="PF20408"/>
    </source>
</evidence>
<dbReference type="InterPro" id="IPR026555">
    <property type="entry name" value="NSL3/Tex30"/>
</dbReference>
<proteinExistence type="predicted"/>
<feature type="domain" description="KANL3/Tex30 alpha/beta hydrolase-like" evidence="2">
    <location>
        <begin position="26"/>
        <end position="188"/>
    </location>
</feature>
<accession>A0ABW2Q703</accession>
<feature type="region of interest" description="Disordered" evidence="1">
    <location>
        <begin position="131"/>
        <end position="150"/>
    </location>
</feature>
<dbReference type="InterPro" id="IPR046879">
    <property type="entry name" value="KANL3/Tex30_Abhydrolase"/>
</dbReference>
<dbReference type="Proteomes" id="UP001596455">
    <property type="component" value="Unassembled WGS sequence"/>
</dbReference>
<evidence type="ECO:0000256" key="1">
    <source>
        <dbReference type="SAM" id="MobiDB-lite"/>
    </source>
</evidence>
<name>A0ABW2Q703_9MICO</name>
<dbReference type="Pfam" id="PF20408">
    <property type="entry name" value="Abhydrolase_11"/>
    <property type="match status" value="1"/>
</dbReference>
<dbReference type="EMBL" id="JBHTCQ010000001">
    <property type="protein sequence ID" value="MFC7405296.1"/>
    <property type="molecule type" value="Genomic_DNA"/>
</dbReference>
<sequence length="208" mass="21467">MEEETVETPHGPARVHLTTVDEPIGALVLGHGAGGGVTAPDLQAAAKVATGLGLVVALVEQPYRVAGRRSPAPAKQLDAAWHAVVEQLRAGPMKGLDIVTGGRSSGARVACRTAIGVGAVAVLCLAFPLRPPGRTKDGQPKPSRLEELDGAGVPTLVVQGERDTFGMPPEAPGRQVVVVDGDHSLKKDMARIRATIEAWLPTVVGRAG</sequence>
<protein>
    <submittedName>
        <fullName evidence="3">Alpha/beta family hydrolase</fullName>
    </submittedName>
</protein>
<keyword evidence="3" id="KW-0378">Hydrolase</keyword>
<evidence type="ECO:0000313" key="3">
    <source>
        <dbReference type="EMBL" id="MFC7405296.1"/>
    </source>
</evidence>
<dbReference type="RefSeq" id="WP_382393494.1">
    <property type="nucleotide sequence ID" value="NZ_JBHTCQ010000001.1"/>
</dbReference>
<keyword evidence="4" id="KW-1185">Reference proteome</keyword>
<dbReference type="SUPFAM" id="SSF53474">
    <property type="entry name" value="alpha/beta-Hydrolases"/>
    <property type="match status" value="1"/>
</dbReference>
<feature type="compositionally biased region" description="Basic and acidic residues" evidence="1">
    <location>
        <begin position="134"/>
        <end position="147"/>
    </location>
</feature>
<gene>
    <name evidence="3" type="ORF">ACFQQL_09275</name>
</gene>
<dbReference type="PANTHER" id="PTHR13136:SF11">
    <property type="entry name" value="TESTIS-EXPRESSED PROTEIN 30"/>
    <property type="match status" value="1"/>
</dbReference>
<comment type="caution">
    <text evidence="3">The sequence shown here is derived from an EMBL/GenBank/DDBJ whole genome shotgun (WGS) entry which is preliminary data.</text>
</comment>
<reference evidence="4" key="1">
    <citation type="journal article" date="2019" name="Int. J. Syst. Evol. Microbiol.">
        <title>The Global Catalogue of Microorganisms (GCM) 10K type strain sequencing project: providing services to taxonomists for standard genome sequencing and annotation.</title>
        <authorList>
            <consortium name="The Broad Institute Genomics Platform"/>
            <consortium name="The Broad Institute Genome Sequencing Center for Infectious Disease"/>
            <person name="Wu L."/>
            <person name="Ma J."/>
        </authorList>
    </citation>
    <scope>NUCLEOTIDE SEQUENCE [LARGE SCALE GENOMIC DNA]</scope>
    <source>
        <strain evidence="4">JCM 1490</strain>
    </source>
</reference>